<evidence type="ECO:0000313" key="3">
    <source>
        <dbReference type="EMBL" id="KAG5845470.1"/>
    </source>
</evidence>
<dbReference type="Pfam" id="PF14912">
    <property type="entry name" value="THEG"/>
    <property type="match status" value="3"/>
</dbReference>
<evidence type="ECO:0008006" key="5">
    <source>
        <dbReference type="Google" id="ProtNLM"/>
    </source>
</evidence>
<organism evidence="3 4">
    <name type="scientific">Anguilla anguilla</name>
    <name type="common">European freshwater eel</name>
    <name type="synonym">Muraena anguilla</name>
    <dbReference type="NCBI Taxonomy" id="7936"/>
    <lineage>
        <taxon>Eukaryota</taxon>
        <taxon>Metazoa</taxon>
        <taxon>Chordata</taxon>
        <taxon>Craniata</taxon>
        <taxon>Vertebrata</taxon>
        <taxon>Euteleostomi</taxon>
        <taxon>Actinopterygii</taxon>
        <taxon>Neopterygii</taxon>
        <taxon>Teleostei</taxon>
        <taxon>Anguilliformes</taxon>
        <taxon>Anguillidae</taxon>
        <taxon>Anguilla</taxon>
    </lineage>
</organism>
<feature type="region of interest" description="Disordered" evidence="2">
    <location>
        <begin position="243"/>
        <end position="268"/>
    </location>
</feature>
<name>A0A9D3MDV2_ANGAN</name>
<comment type="caution">
    <text evidence="3">The sequence shown here is derived from an EMBL/GenBank/DDBJ whole genome shotgun (WGS) entry which is preliminary data.</text>
</comment>
<dbReference type="SMART" id="SM00705">
    <property type="entry name" value="THEG"/>
    <property type="match status" value="4"/>
</dbReference>
<reference evidence="3" key="1">
    <citation type="submission" date="2021-01" db="EMBL/GenBank/DDBJ databases">
        <title>A chromosome-scale assembly of European eel, Anguilla anguilla.</title>
        <authorList>
            <person name="Henkel C."/>
            <person name="Jong-Raadsen S.A."/>
            <person name="Dufour S."/>
            <person name="Weltzien F.-A."/>
            <person name="Palstra A.P."/>
            <person name="Pelster B."/>
            <person name="Spaink H.P."/>
            <person name="Van Den Thillart G.E."/>
            <person name="Jansen H."/>
            <person name="Zahm M."/>
            <person name="Klopp C."/>
            <person name="Cedric C."/>
            <person name="Louis A."/>
            <person name="Berthelot C."/>
            <person name="Parey E."/>
            <person name="Roest Crollius H."/>
            <person name="Montfort J."/>
            <person name="Robinson-Rechavi M."/>
            <person name="Bucao C."/>
            <person name="Bouchez O."/>
            <person name="Gislard M."/>
            <person name="Lluch J."/>
            <person name="Milhes M."/>
            <person name="Lampietro C."/>
            <person name="Lopez Roques C."/>
            <person name="Donnadieu C."/>
            <person name="Braasch I."/>
            <person name="Desvignes T."/>
            <person name="Postlethwait J."/>
            <person name="Bobe J."/>
            <person name="Guiguen Y."/>
            <person name="Dirks R."/>
        </authorList>
    </citation>
    <scope>NUCLEOTIDE SEQUENCE</scope>
    <source>
        <strain evidence="3">Tag_6206</strain>
        <tissue evidence="3">Liver</tissue>
    </source>
</reference>
<sequence length="268" mass="30710">MVTEKAGCCSRLCPSARILQLAQHKDSKTEWVTTPWKLTWGNQDSIWPLSHAALSAVPTERTLRLAEHKRHFSVWDEQPSRKAQDGLCLTKGSWPFPGTIQYETLVRLSAPKYRSRRPREVRPPHTQRCDRECPIWHYEVSTPARPLSPRLLQLARPKETHPSFRGNRESVETVISETAKLAHSTPRLDLLSMPKMREESHLSFPLRHLEDPIRPVSKHAKRAVASPRVKSLAVPKAVVKDYLPNRDPVWSPPRSLWTGSSKRRDKSA</sequence>
<evidence type="ECO:0000256" key="1">
    <source>
        <dbReference type="ARBA" id="ARBA00022737"/>
    </source>
</evidence>
<dbReference type="PANTHER" id="PTHR15901">
    <property type="entry name" value="TESTICULAR HAPLOID EXPRESSED GENE PROTEIN"/>
    <property type="match status" value="1"/>
</dbReference>
<dbReference type="InterPro" id="IPR006623">
    <property type="entry name" value="THEG"/>
</dbReference>
<proteinExistence type="predicted"/>
<evidence type="ECO:0000256" key="2">
    <source>
        <dbReference type="SAM" id="MobiDB-lite"/>
    </source>
</evidence>
<protein>
    <recommendedName>
        <fullName evidence="5">Testicular haploid expressed gene protein-like</fullName>
    </recommendedName>
</protein>
<dbReference type="InterPro" id="IPR042401">
    <property type="entry name" value="SPMAP2-like"/>
</dbReference>
<evidence type="ECO:0000313" key="4">
    <source>
        <dbReference type="Proteomes" id="UP001044222"/>
    </source>
</evidence>
<dbReference type="EMBL" id="JAFIRN010000007">
    <property type="protein sequence ID" value="KAG5845470.1"/>
    <property type="molecule type" value="Genomic_DNA"/>
</dbReference>
<gene>
    <name evidence="3" type="ORF">ANANG_G00139460</name>
</gene>
<dbReference type="Proteomes" id="UP001044222">
    <property type="component" value="Chromosome 7"/>
</dbReference>
<keyword evidence="1" id="KW-0677">Repeat</keyword>
<dbReference type="PANTHER" id="PTHR15901:SF15">
    <property type="entry name" value="TESTICULAR HAPLOID EXPRESSED GENE PROTEIN-LIKE"/>
    <property type="match status" value="1"/>
</dbReference>
<keyword evidence="4" id="KW-1185">Reference proteome</keyword>
<dbReference type="AlphaFoldDB" id="A0A9D3MDV2"/>
<accession>A0A9D3MDV2</accession>